<protein>
    <recommendedName>
        <fullName evidence="3">Toxin</fullName>
    </recommendedName>
</protein>
<dbReference type="RefSeq" id="WP_045776439.1">
    <property type="nucleotide sequence ID" value="NZ_LAJY01000388.1"/>
</dbReference>
<dbReference type="AlphaFoldDB" id="A0A0F3IQV5"/>
<sequence>MARVIVSPEARNTLKNIEYYSTQNWGEARAIAYLRQMFHAFDLLAENPELGRYRADLPPPYLAYSVGSHLIVYRYDQPSDQVQLLSLLHPAMDIATQVRDLLTRRLAQKRTP</sequence>
<organism evidence="4 5">
    <name type="scientific">Elstera litoralis</name>
    <dbReference type="NCBI Taxonomy" id="552518"/>
    <lineage>
        <taxon>Bacteria</taxon>
        <taxon>Pseudomonadati</taxon>
        <taxon>Pseudomonadota</taxon>
        <taxon>Alphaproteobacteria</taxon>
        <taxon>Rhodospirillales</taxon>
        <taxon>Rhodospirillaceae</taxon>
        <taxon>Elstera</taxon>
    </lineage>
</organism>
<evidence type="ECO:0000256" key="2">
    <source>
        <dbReference type="ARBA" id="ARBA00022649"/>
    </source>
</evidence>
<dbReference type="InterPro" id="IPR035093">
    <property type="entry name" value="RelE/ParE_toxin_dom_sf"/>
</dbReference>
<dbReference type="InterPro" id="IPR051803">
    <property type="entry name" value="TA_system_RelE-like_toxin"/>
</dbReference>
<dbReference type="PIRSF" id="PIRSF029218">
    <property type="entry name" value="ParE"/>
    <property type="match status" value="1"/>
</dbReference>
<evidence type="ECO:0000256" key="3">
    <source>
        <dbReference type="PIRNR" id="PIRNR029218"/>
    </source>
</evidence>
<name>A0A0F3IQV5_9PROT</name>
<reference evidence="4 5" key="1">
    <citation type="submission" date="2015-03" db="EMBL/GenBank/DDBJ databases">
        <title>Draft genome sequence of Elstera litoralis.</title>
        <authorList>
            <person name="Rahalkar M.C."/>
            <person name="Dhakephalkar P.K."/>
            <person name="Pore S.D."/>
            <person name="Arora P."/>
            <person name="Kapse N.G."/>
            <person name="Pandit P.S."/>
        </authorList>
    </citation>
    <scope>NUCLEOTIDE SEQUENCE [LARGE SCALE GENOMIC DNA]</scope>
    <source>
        <strain evidence="4 5">Dia-1</strain>
    </source>
</reference>
<dbReference type="PANTHER" id="PTHR33755:SF9">
    <property type="entry name" value="TOXIN PARE1"/>
    <property type="match status" value="1"/>
</dbReference>
<dbReference type="OrthoDB" id="7173315at2"/>
<comment type="caution">
    <text evidence="4">The sequence shown here is derived from an EMBL/GenBank/DDBJ whole genome shotgun (WGS) entry which is preliminary data.</text>
</comment>
<dbReference type="Pfam" id="PF05016">
    <property type="entry name" value="ParE_toxin"/>
    <property type="match status" value="1"/>
</dbReference>
<gene>
    <name evidence="4" type="ORF">VZ95_14185</name>
</gene>
<evidence type="ECO:0000313" key="5">
    <source>
        <dbReference type="Proteomes" id="UP000033774"/>
    </source>
</evidence>
<comment type="similarity">
    <text evidence="1 3">Belongs to the RelE toxin family.</text>
</comment>
<evidence type="ECO:0000256" key="1">
    <source>
        <dbReference type="ARBA" id="ARBA00006226"/>
    </source>
</evidence>
<dbReference type="PANTHER" id="PTHR33755">
    <property type="entry name" value="TOXIN PARE1-RELATED"/>
    <property type="match status" value="1"/>
</dbReference>
<proteinExistence type="inferred from homology"/>
<accession>A0A0F3IQV5</accession>
<dbReference type="InterPro" id="IPR007712">
    <property type="entry name" value="RelE/ParE_toxin"/>
</dbReference>
<dbReference type="Gene3D" id="3.30.2310.20">
    <property type="entry name" value="RelE-like"/>
    <property type="match status" value="1"/>
</dbReference>
<evidence type="ECO:0000313" key="4">
    <source>
        <dbReference type="EMBL" id="KJV09002.1"/>
    </source>
</evidence>
<keyword evidence="5" id="KW-1185">Reference proteome</keyword>
<dbReference type="EMBL" id="LAJY01000388">
    <property type="protein sequence ID" value="KJV09002.1"/>
    <property type="molecule type" value="Genomic_DNA"/>
</dbReference>
<dbReference type="InterPro" id="IPR028344">
    <property type="entry name" value="ParE1/4"/>
</dbReference>
<dbReference type="Proteomes" id="UP000033774">
    <property type="component" value="Unassembled WGS sequence"/>
</dbReference>
<keyword evidence="2" id="KW-1277">Toxin-antitoxin system</keyword>